<dbReference type="EMBL" id="CASHSV030000716">
    <property type="protein sequence ID" value="CAJ2672635.1"/>
    <property type="molecule type" value="Genomic_DNA"/>
</dbReference>
<accession>A0ACB0LVV5</accession>
<keyword evidence="2" id="KW-1185">Reference proteome</keyword>
<dbReference type="Proteomes" id="UP001177021">
    <property type="component" value="Unassembled WGS sequence"/>
</dbReference>
<evidence type="ECO:0000313" key="2">
    <source>
        <dbReference type="Proteomes" id="UP001177021"/>
    </source>
</evidence>
<proteinExistence type="predicted"/>
<name>A0ACB0LVV5_TRIPR</name>
<gene>
    <name evidence="1" type="ORF">MILVUS5_LOCUS36248</name>
</gene>
<reference evidence="1" key="1">
    <citation type="submission" date="2023-10" db="EMBL/GenBank/DDBJ databases">
        <authorList>
            <person name="Rodriguez Cubillos JULIANA M."/>
            <person name="De Vega J."/>
        </authorList>
    </citation>
    <scope>NUCLEOTIDE SEQUENCE</scope>
</reference>
<evidence type="ECO:0000313" key="1">
    <source>
        <dbReference type="EMBL" id="CAJ2672635.1"/>
    </source>
</evidence>
<sequence>MEEKDKEGHDIFFDNMAKLSEIMTRRTTITDNEKFPFAWGVDSDSEDHVGPPSPHSVIVVEDTRSACLDLEMELIMENEAHSPFGKDKESRTKRKLCAEFAKGSTTSKTQRFEDESPHQENSQQ</sequence>
<protein>
    <submittedName>
        <fullName evidence="1">Uncharacterized protein</fullName>
    </submittedName>
</protein>
<organism evidence="1 2">
    <name type="scientific">Trifolium pratense</name>
    <name type="common">Red clover</name>
    <dbReference type="NCBI Taxonomy" id="57577"/>
    <lineage>
        <taxon>Eukaryota</taxon>
        <taxon>Viridiplantae</taxon>
        <taxon>Streptophyta</taxon>
        <taxon>Embryophyta</taxon>
        <taxon>Tracheophyta</taxon>
        <taxon>Spermatophyta</taxon>
        <taxon>Magnoliopsida</taxon>
        <taxon>eudicotyledons</taxon>
        <taxon>Gunneridae</taxon>
        <taxon>Pentapetalae</taxon>
        <taxon>rosids</taxon>
        <taxon>fabids</taxon>
        <taxon>Fabales</taxon>
        <taxon>Fabaceae</taxon>
        <taxon>Papilionoideae</taxon>
        <taxon>50 kb inversion clade</taxon>
        <taxon>NPAAA clade</taxon>
        <taxon>Hologalegina</taxon>
        <taxon>IRL clade</taxon>
        <taxon>Trifolieae</taxon>
        <taxon>Trifolium</taxon>
    </lineage>
</organism>
<comment type="caution">
    <text evidence="1">The sequence shown here is derived from an EMBL/GenBank/DDBJ whole genome shotgun (WGS) entry which is preliminary data.</text>
</comment>